<organism evidence="1 2">
    <name type="scientific">Kroppenstedtia eburnea</name>
    <dbReference type="NCBI Taxonomy" id="714067"/>
    <lineage>
        <taxon>Bacteria</taxon>
        <taxon>Bacillati</taxon>
        <taxon>Bacillota</taxon>
        <taxon>Bacilli</taxon>
        <taxon>Bacillales</taxon>
        <taxon>Thermoactinomycetaceae</taxon>
        <taxon>Kroppenstedtia</taxon>
    </lineage>
</organism>
<dbReference type="AlphaFoldDB" id="A0A1N7NE31"/>
<reference evidence="2" key="1">
    <citation type="submission" date="2017-01" db="EMBL/GenBank/DDBJ databases">
        <authorList>
            <person name="Varghese N."/>
            <person name="Submissions S."/>
        </authorList>
    </citation>
    <scope>NUCLEOTIDE SEQUENCE [LARGE SCALE GENOMIC DNA]</scope>
    <source>
        <strain evidence="2">DSM 45196</strain>
    </source>
</reference>
<evidence type="ECO:0000313" key="1">
    <source>
        <dbReference type="EMBL" id="SIS96627.1"/>
    </source>
</evidence>
<sequence>MVRKWSKKILIAIIPALFIVTAVWAISQPDPVPVHTIAGDSSNPGAG</sequence>
<dbReference type="Proteomes" id="UP000186795">
    <property type="component" value="Unassembled WGS sequence"/>
</dbReference>
<dbReference type="EMBL" id="FTOD01000008">
    <property type="protein sequence ID" value="SIS96627.1"/>
    <property type="molecule type" value="Genomic_DNA"/>
</dbReference>
<keyword evidence="2" id="KW-1185">Reference proteome</keyword>
<accession>A0A1N7NE31</accession>
<gene>
    <name evidence="1" type="ORF">SAMN05421790_108159</name>
</gene>
<protein>
    <submittedName>
        <fullName evidence="1">Uncharacterized protein</fullName>
    </submittedName>
</protein>
<proteinExistence type="predicted"/>
<name>A0A1N7NE31_9BACL</name>
<evidence type="ECO:0000313" key="2">
    <source>
        <dbReference type="Proteomes" id="UP000186795"/>
    </source>
</evidence>